<feature type="compositionally biased region" description="Polar residues" evidence="1">
    <location>
        <begin position="89"/>
        <end position="98"/>
    </location>
</feature>
<feature type="compositionally biased region" description="Basic and acidic residues" evidence="1">
    <location>
        <begin position="151"/>
        <end position="164"/>
    </location>
</feature>
<evidence type="ECO:0000313" key="3">
    <source>
        <dbReference type="Proteomes" id="UP001497516"/>
    </source>
</evidence>
<feature type="compositionally biased region" description="Low complexity" evidence="1">
    <location>
        <begin position="7"/>
        <end position="28"/>
    </location>
</feature>
<keyword evidence="3" id="KW-1185">Reference proteome</keyword>
<feature type="compositionally biased region" description="Basic and acidic residues" evidence="1">
    <location>
        <begin position="175"/>
        <end position="188"/>
    </location>
</feature>
<protein>
    <submittedName>
        <fullName evidence="2">Uncharacterized protein</fullName>
    </submittedName>
</protein>
<sequence>MSTTQVEASTSSAGARTTRSSRTLSISEELCDAGGQQHQSNAMNSGGVVLMKPGVERGKPQSKVGFLVSSTSREKKPPRTRDKRKEKATVTTSRSPTTHLVDFSASTKEEGSGVSLFSIGQAMTENERNKKMIDAEMEKGSTTSLLVSSMSRERSRRTEPEAQQHPRRRIVCTPPEKKAKGSPRKKELLGGGGFPSPATLGLATKQPEPVGRAVVWVGGLELAGLDQQGGPKETNRSGPDKT</sequence>
<dbReference type="Proteomes" id="UP001497516">
    <property type="component" value="Chromosome 4"/>
</dbReference>
<feature type="region of interest" description="Disordered" evidence="1">
    <location>
        <begin position="223"/>
        <end position="242"/>
    </location>
</feature>
<reference evidence="2 3" key="1">
    <citation type="submission" date="2024-04" db="EMBL/GenBank/DDBJ databases">
        <authorList>
            <person name="Fracassetti M."/>
        </authorList>
    </citation>
    <scope>NUCLEOTIDE SEQUENCE [LARGE SCALE GENOMIC DNA]</scope>
</reference>
<proteinExistence type="predicted"/>
<accession>A0AAV2ECR4</accession>
<evidence type="ECO:0000256" key="1">
    <source>
        <dbReference type="SAM" id="MobiDB-lite"/>
    </source>
</evidence>
<evidence type="ECO:0000313" key="2">
    <source>
        <dbReference type="EMBL" id="CAL1383756.1"/>
    </source>
</evidence>
<name>A0AAV2ECR4_9ROSI</name>
<dbReference type="EMBL" id="OZ034817">
    <property type="protein sequence ID" value="CAL1383756.1"/>
    <property type="molecule type" value="Genomic_DNA"/>
</dbReference>
<feature type="compositionally biased region" description="Basic and acidic residues" evidence="1">
    <location>
        <begin position="72"/>
        <end position="88"/>
    </location>
</feature>
<gene>
    <name evidence="2" type="ORF">LTRI10_LOCUS25010</name>
</gene>
<dbReference type="AlphaFoldDB" id="A0AAV2ECR4"/>
<organism evidence="2 3">
    <name type="scientific">Linum trigynum</name>
    <dbReference type="NCBI Taxonomy" id="586398"/>
    <lineage>
        <taxon>Eukaryota</taxon>
        <taxon>Viridiplantae</taxon>
        <taxon>Streptophyta</taxon>
        <taxon>Embryophyta</taxon>
        <taxon>Tracheophyta</taxon>
        <taxon>Spermatophyta</taxon>
        <taxon>Magnoliopsida</taxon>
        <taxon>eudicotyledons</taxon>
        <taxon>Gunneridae</taxon>
        <taxon>Pentapetalae</taxon>
        <taxon>rosids</taxon>
        <taxon>fabids</taxon>
        <taxon>Malpighiales</taxon>
        <taxon>Linaceae</taxon>
        <taxon>Linum</taxon>
    </lineage>
</organism>
<feature type="compositionally biased region" description="Basic and acidic residues" evidence="1">
    <location>
        <begin position="233"/>
        <end position="242"/>
    </location>
</feature>
<feature type="region of interest" description="Disordered" evidence="1">
    <location>
        <begin position="1"/>
        <end position="112"/>
    </location>
</feature>
<feature type="region of interest" description="Disordered" evidence="1">
    <location>
        <begin position="135"/>
        <end position="207"/>
    </location>
</feature>